<keyword evidence="3" id="KW-1185">Reference proteome</keyword>
<proteinExistence type="predicted"/>
<accession>A0ABW2FVA6</accession>
<sequence>MPEPLGPQERIADTIRPAMVTGLQGAVLQGPEGERHIGAWVSWIAEVVAVQVVQPIADERDAFADRVDTLSEVAKRNKEGRRDALQDVQRLESRVAELEAEVELLRGGGPGDAGGTGA</sequence>
<protein>
    <submittedName>
        <fullName evidence="2">Uncharacterized protein</fullName>
    </submittedName>
</protein>
<organism evidence="2 3">
    <name type="scientific">Kitasatospora paranensis</name>
    <dbReference type="NCBI Taxonomy" id="258053"/>
    <lineage>
        <taxon>Bacteria</taxon>
        <taxon>Bacillati</taxon>
        <taxon>Actinomycetota</taxon>
        <taxon>Actinomycetes</taxon>
        <taxon>Kitasatosporales</taxon>
        <taxon>Streptomycetaceae</taxon>
        <taxon>Kitasatospora</taxon>
    </lineage>
</organism>
<gene>
    <name evidence="2" type="ORF">ACFQMG_16750</name>
</gene>
<dbReference type="EMBL" id="JBHTAJ010000028">
    <property type="protein sequence ID" value="MFC7181209.1"/>
    <property type="molecule type" value="Genomic_DNA"/>
</dbReference>
<dbReference type="Proteomes" id="UP001596435">
    <property type="component" value="Unassembled WGS sequence"/>
</dbReference>
<reference evidence="3" key="1">
    <citation type="journal article" date="2019" name="Int. J. Syst. Evol. Microbiol.">
        <title>The Global Catalogue of Microorganisms (GCM) 10K type strain sequencing project: providing services to taxonomists for standard genome sequencing and annotation.</title>
        <authorList>
            <consortium name="The Broad Institute Genomics Platform"/>
            <consortium name="The Broad Institute Genome Sequencing Center for Infectious Disease"/>
            <person name="Wu L."/>
            <person name="Ma J."/>
        </authorList>
    </citation>
    <scope>NUCLEOTIDE SEQUENCE [LARGE SCALE GENOMIC DNA]</scope>
    <source>
        <strain evidence="3">CGMCC 1.12859</strain>
    </source>
</reference>
<keyword evidence="1" id="KW-0175">Coiled coil</keyword>
<comment type="caution">
    <text evidence="2">The sequence shown here is derived from an EMBL/GenBank/DDBJ whole genome shotgun (WGS) entry which is preliminary data.</text>
</comment>
<evidence type="ECO:0000313" key="2">
    <source>
        <dbReference type="EMBL" id="MFC7181209.1"/>
    </source>
</evidence>
<evidence type="ECO:0000256" key="1">
    <source>
        <dbReference type="SAM" id="Coils"/>
    </source>
</evidence>
<dbReference type="RefSeq" id="WP_345704254.1">
    <property type="nucleotide sequence ID" value="NZ_BAABKV010000001.1"/>
</dbReference>
<evidence type="ECO:0000313" key="3">
    <source>
        <dbReference type="Proteomes" id="UP001596435"/>
    </source>
</evidence>
<name>A0ABW2FVA6_9ACTN</name>
<feature type="coiled-coil region" evidence="1">
    <location>
        <begin position="81"/>
        <end position="108"/>
    </location>
</feature>